<dbReference type="Gene3D" id="1.25.40.390">
    <property type="match status" value="1"/>
</dbReference>
<dbReference type="InterPro" id="IPR011990">
    <property type="entry name" value="TPR-like_helical_dom_sf"/>
</dbReference>
<evidence type="ECO:0000259" key="6">
    <source>
        <dbReference type="Pfam" id="PF07980"/>
    </source>
</evidence>
<reference evidence="10" key="1">
    <citation type="submission" date="2016-11" db="EMBL/GenBank/DDBJ databases">
        <authorList>
            <person name="Varghese N."/>
            <person name="Submissions S."/>
        </authorList>
    </citation>
    <scope>NUCLEOTIDE SEQUENCE [LARGE SCALE GENOMIC DNA]</scope>
    <source>
        <strain evidence="10">DSM 19729</strain>
    </source>
</reference>
<accession>A0A1M5SKM6</accession>
<evidence type="ECO:0000256" key="5">
    <source>
        <dbReference type="ARBA" id="ARBA00023237"/>
    </source>
</evidence>
<evidence type="ECO:0000256" key="4">
    <source>
        <dbReference type="ARBA" id="ARBA00023136"/>
    </source>
</evidence>
<evidence type="ECO:0000313" key="11">
    <source>
        <dbReference type="Proteomes" id="UP000237771"/>
    </source>
</evidence>
<evidence type="ECO:0000313" key="8">
    <source>
        <dbReference type="EMBL" id="PRZ21022.1"/>
    </source>
</evidence>
<evidence type="ECO:0000256" key="2">
    <source>
        <dbReference type="ARBA" id="ARBA00006275"/>
    </source>
</evidence>
<feature type="domain" description="RagB/SusD" evidence="6">
    <location>
        <begin position="309"/>
        <end position="575"/>
    </location>
</feature>
<dbReference type="RefSeq" id="WP_072945344.1">
    <property type="nucleotide sequence ID" value="NZ_FQWO01000012.1"/>
</dbReference>
<keyword evidence="11" id="KW-1185">Reference proteome</keyword>
<dbReference type="EMBL" id="PVUB01000010">
    <property type="protein sequence ID" value="PRZ21022.1"/>
    <property type="molecule type" value="Genomic_DNA"/>
</dbReference>
<evidence type="ECO:0000313" key="10">
    <source>
        <dbReference type="Proteomes" id="UP000184384"/>
    </source>
</evidence>
<dbReference type="GO" id="GO:0009279">
    <property type="term" value="C:cell outer membrane"/>
    <property type="evidence" value="ECO:0007669"/>
    <property type="project" value="UniProtKB-SubCell"/>
</dbReference>
<evidence type="ECO:0000313" key="9">
    <source>
        <dbReference type="EMBL" id="SHH39086.1"/>
    </source>
</evidence>
<dbReference type="Pfam" id="PF07980">
    <property type="entry name" value="SusD_RagB"/>
    <property type="match status" value="1"/>
</dbReference>
<dbReference type="SUPFAM" id="SSF48452">
    <property type="entry name" value="TPR-like"/>
    <property type="match status" value="1"/>
</dbReference>
<dbReference type="Proteomes" id="UP000237771">
    <property type="component" value="Unassembled WGS sequence"/>
</dbReference>
<keyword evidence="3" id="KW-0732">Signal</keyword>
<reference evidence="8 11" key="3">
    <citation type="submission" date="2018-03" db="EMBL/GenBank/DDBJ databases">
        <title>Genomic Encyclopedia of Archaeal and Bacterial Type Strains, Phase II (KMG-II): from individual species to whole genera.</title>
        <authorList>
            <person name="Goeker M."/>
        </authorList>
    </citation>
    <scope>NUCLEOTIDE SEQUENCE [LARGE SCALE GENOMIC DNA]</scope>
    <source>
        <strain evidence="8 11">DSM 17797</strain>
    </source>
</reference>
<dbReference type="InterPro" id="IPR033985">
    <property type="entry name" value="SusD-like_N"/>
</dbReference>
<dbReference type="InterPro" id="IPR012944">
    <property type="entry name" value="SusD_RagB_dom"/>
</dbReference>
<dbReference type="Pfam" id="PF14322">
    <property type="entry name" value="SusD-like_3"/>
    <property type="match status" value="1"/>
</dbReference>
<evidence type="ECO:0000256" key="3">
    <source>
        <dbReference type="ARBA" id="ARBA00022729"/>
    </source>
</evidence>
<evidence type="ECO:0000259" key="7">
    <source>
        <dbReference type="Pfam" id="PF14322"/>
    </source>
</evidence>
<organism evidence="9 10">
    <name type="scientific">Flavobacterium granuli</name>
    <dbReference type="NCBI Taxonomy" id="280093"/>
    <lineage>
        <taxon>Bacteria</taxon>
        <taxon>Pseudomonadati</taxon>
        <taxon>Bacteroidota</taxon>
        <taxon>Flavobacteriia</taxon>
        <taxon>Flavobacteriales</taxon>
        <taxon>Flavobacteriaceae</taxon>
        <taxon>Flavobacterium</taxon>
    </lineage>
</organism>
<dbReference type="STRING" id="280093.SAMN05443373_11237"/>
<keyword evidence="4" id="KW-0472">Membrane</keyword>
<name>A0A1M5SKM6_9FLAO</name>
<dbReference type="Proteomes" id="UP000184384">
    <property type="component" value="Unassembled WGS sequence"/>
</dbReference>
<proteinExistence type="inferred from homology"/>
<dbReference type="EMBL" id="FQWO01000012">
    <property type="protein sequence ID" value="SHH39086.1"/>
    <property type="molecule type" value="Genomic_DNA"/>
</dbReference>
<dbReference type="AlphaFoldDB" id="A0A1M5SKM6"/>
<evidence type="ECO:0000256" key="1">
    <source>
        <dbReference type="ARBA" id="ARBA00004442"/>
    </source>
</evidence>
<comment type="similarity">
    <text evidence="2">Belongs to the SusD family.</text>
</comment>
<protein>
    <submittedName>
        <fullName evidence="8">Outer membrane starch-binding protein</fullName>
    </submittedName>
    <submittedName>
        <fullName evidence="9">Starch-binding associating with outer membrane</fullName>
    </submittedName>
</protein>
<comment type="subcellular location">
    <subcellularLocation>
        <location evidence="1">Cell outer membrane</location>
    </subcellularLocation>
</comment>
<reference evidence="9" key="2">
    <citation type="submission" date="2016-11" db="EMBL/GenBank/DDBJ databases">
        <authorList>
            <person name="Jaros S."/>
            <person name="Januszkiewicz K."/>
            <person name="Wedrychowicz H."/>
        </authorList>
    </citation>
    <scope>NUCLEOTIDE SEQUENCE [LARGE SCALE GENOMIC DNA]</scope>
    <source>
        <strain evidence="9">DSM 19729</strain>
    </source>
</reference>
<gene>
    <name evidence="8" type="ORF">BC624_11038</name>
    <name evidence="9" type="ORF">SAMN05443373_11237</name>
</gene>
<keyword evidence="5" id="KW-0998">Cell outer membrane</keyword>
<feature type="domain" description="SusD-like N-terminal" evidence="7">
    <location>
        <begin position="90"/>
        <end position="223"/>
    </location>
</feature>
<dbReference type="OrthoDB" id="5694214at2"/>
<sequence length="575" mass="64539">MKRINLIYPFLFILFTLFANSCSDEFDRMSINPNITTLDAVKTPEQYNLLIQGLYSYIATPRNLGAQARGILFSRGDETSSGSDYAAFGQNSINPDYYSLKEAYQYMYTVAGQSSIAIEKIDDVQFTDAALRDAYLGEAHFLRAFAHYFLFTNFRQLSLFKNAALLPKDYARPINTPEETWAFIQEDLQTAKKLLPKKGYWKGKDVGRLTAASAAGLLGKTYLVQSGIESKYGTPVTKYNEAAKEFGDIINGVYGSYSLTPDYQWNFDVAHENNDESIIEFQFLGSRIASAFNPGQTTSGVAFDYRGIVFPFSNKYISSLKTSVSTVVVHDWLYNEFSNSKDNVGNTDPRMFGTLLFNDSIIYPEIKRPIINGQQMRVRGINGKTWNQMYPPVGGKTGMATLSSIFAPYKATNKKWIDLTLASDEDPKSPNLWFGTSFSNGVNYRYMRYADVLLMYAESLAMGGTPTAGTADNALAVVRSRSNMPAIAATIENIKKERILELSLEGHRFLDLLRWGEAVAVMKNRETTDPNFKKFGNAGANTKYIPFQENKNEWLPLSADDLKTNPNIKNNNPGW</sequence>